<feature type="compositionally biased region" description="Polar residues" evidence="1">
    <location>
        <begin position="445"/>
        <end position="455"/>
    </location>
</feature>
<feature type="compositionally biased region" description="Gly residues" evidence="1">
    <location>
        <begin position="1"/>
        <end position="13"/>
    </location>
</feature>
<dbReference type="InterPro" id="IPR001680">
    <property type="entry name" value="WD40_rpt"/>
</dbReference>
<feature type="compositionally biased region" description="Polar residues" evidence="1">
    <location>
        <begin position="1842"/>
        <end position="1861"/>
    </location>
</feature>
<dbReference type="GO" id="GO:0017124">
    <property type="term" value="F:SH3 domain binding"/>
    <property type="evidence" value="ECO:0007669"/>
    <property type="project" value="TreeGrafter"/>
</dbReference>
<feature type="region of interest" description="Disordered" evidence="1">
    <location>
        <begin position="3375"/>
        <end position="3477"/>
    </location>
</feature>
<feature type="region of interest" description="Disordered" evidence="1">
    <location>
        <begin position="1842"/>
        <end position="1869"/>
    </location>
</feature>
<evidence type="ECO:0000313" key="3">
    <source>
        <dbReference type="RefSeq" id="XP_015590987.1"/>
    </source>
</evidence>
<feature type="compositionally biased region" description="Basic and acidic residues" evidence="1">
    <location>
        <begin position="3375"/>
        <end position="3395"/>
    </location>
</feature>
<organism evidence="2 4">
    <name type="scientific">Cephus cinctus</name>
    <name type="common">Wheat stem sawfly</name>
    <dbReference type="NCBI Taxonomy" id="211228"/>
    <lineage>
        <taxon>Eukaryota</taxon>
        <taxon>Metazoa</taxon>
        <taxon>Ecdysozoa</taxon>
        <taxon>Arthropoda</taxon>
        <taxon>Hexapoda</taxon>
        <taxon>Insecta</taxon>
        <taxon>Pterygota</taxon>
        <taxon>Neoptera</taxon>
        <taxon>Endopterygota</taxon>
        <taxon>Hymenoptera</taxon>
        <taxon>Cephoidea</taxon>
        <taxon>Cephidae</taxon>
        <taxon>Cephus</taxon>
    </lineage>
</organism>
<sequence length="4591" mass="516146">MSGSGFRGRGFGSRGIRPRGPSGVRGGPRFPPPHFNRPSFPRHGSENWHEHPAQPFCAPWQYNGRGHFPNFQVRPPFRHDVPFHHGRGRGPNVRGMPPRMRMPGAPGLYRPELQSENEVYASPSYNEQHESSANLPQISSAPPLGSEEERQQKITEAADKLKQKLSSIKNQEVENFWEEDVDLIPSKSIKEAPNKEVAELHPHDFNLTYHDLKDIGRVDLHRTPMQDDSVVVLDEVCNRNLTEIPLLDEERRNSEGESECNIPNNAVKEEVDNVQENAIDKDITNIPTIDSTVVQSRENTTLQTHQDTMLNFAEEIPHHNPSVSFNCRPEFHRGNVNTPPRFIPRQMGPRFRMPYPQEMSPMGRGKPLTLRPMHPNSRPPNQHDMPRVMFNHHTPSPAVFNRLPPPSNFHSMDQNLNIDTLPQMQADPMHSGVRFNHRGPPPHLSSPSNIQCNSSNEERMNFPDFDPRKPPPSVITQEEVPQLPPVFDPRLSFQERQRLIPTVVSAQLHPPLSMQVPSSTIPPPPPLSGPPPPPAPPGSLLEMVPMTDFDLIPNYSMTNNFDMAQSHFLQLDGVQPLSQQEALEPEQNYIDIEGELYMEPPPEPPILSDYCSPPLPETLPPADAPLPPVDAPLPPPDAPLPPVDAPLPPLDAPLPPADVLLPSTEVPLPISESRSVLFSKKQGSKTSTETSEQQEPPRVSKETILPSTSRPKTDMDKPKQKRLRMKKSKSENIATCSAPTMSMSPTDKVHTVQNQDNSKQYQNTLQEDVPLSEEQSRPKVVFNLNAKIKKISKQEEWQQQTDTSTAKHRKLKAQIVALENPANALRVKSHSQIRKMPSPKSSKPLISSRKRSEARGRVSESSWKSTVIDRFLKMSKNEIRNILNNSSLRKFDIAMKQLVKERRSSLSWEMRNTEDEKIKSYDREQFICQLNEMLDPSATIDITNLPTEFIRHLGEVLQLNSLPQDQTDSIQNTEAEVTPVHTTSKSQPAESTYDKLHGKTISRSLMKKEIDISMNANEVHEDTTINNVQINVEQSKETQDSRLNMDLDNIFLAGIAKAKHSTKSATSEKVVTDFDLFFGPSGGRASQSPMVTEPVPETKKFQEGMTFVESRKDKCERWHRKARDDPDMFRNLTKEEWEAKYGKSNNDDEIGKPPSRLDSNESSSNKEDISIDSIKSLAIKNVIDRNPKVGHSNTVPVNKYVLNIAKSSSLRQEYQSNKGRSSSDSNSMAVAEVIESISPIEMSGTTWRERSSETCQTIGKTLRETKSGEDSNESTSETRRDKLFTKIGSNRKHREGMSSSRKSRRRERKRKTRKEKERRKRKRRVAPRESSSSYSDSESDSMTLFTELDIKKEIIVKDEPGLEKVECSVEKTINHPEPTECNHQSAQQELTIDKTLLSNKTIVTNQEPVTNKDLITSQELSTTQECTSNEDTSLQMRKQSMPTILEMPKVPNIVLMEFPEKESTSLKTIDGGNNANSQALDTIASTKPLESTSETSHSAQLDMQKEEHSASTSRSAKNKVLDKSKQEKNDITSVTVLPKDVINISQKSDKPPKDTVPEDAENVRSSNIDQLSVEKSGEEAADKVDIGNGTIRSKSNEEKPSMKFQNIKSEGRKEMKLIEEKAKKKSSSLLRDKKSSATKHSKMLTTELKSLKVKIQKEKASSGTADSSEHKKQSIQIQIPTEDNPDLKDPRLSKLKERVQQSPNKSARDCHSNIFSEKFSVESTTEEQEKQQTQHSQSTLTTHGNINKTLRDIEQNVQTPLTVEACTVDFNAKAAKNTSSEVTSLCSLDSPFKGFSEESQLPSEQLARNTLLRSQAEFLNGATVSDESIPEETCENSALCVKTTSPNEDSSLQSQETTSPQVLPEKSEELQSKDVTNLLVISASGDISDIQKDESIEVHVSSDSLNGKAKSEKLIINKETHVEGMCIETGTRIDENIEQDKVYENIIDTVKSPVEKLQDVDTLKKEHLEKETSEIVEKLEPAKIFDPIITLEQEGIKGLEVAEVGKVEKSSAVVILPELAETSKVEKVAQVAKKYELFKIDTTVKPIVVTKEQEVEESAVAENLQEVPKVHELAKATEPLKVLDVVKSSSMGKSNEKVSSHEAMKIHEGVKLSVTKKKQERHKPHEMVKTYDTEKLRVAEKTQEVTKIHGSKRLETVKTSKAVKSSMMRKTRDRYKVCEIAKIDEAKQSTAVEKTQEFAKLDDMKKELEVVKPFAVPKRHDLVETPGVEKKSEVIESSITLKRHDIEKSAEVEKLTEVSKSPIILKGHEVVNSPDVQKIPEVERAHEIIKPPVVLKRHDFLKSHEALKLCEVEEMVEVGKASVLLKRYDSEKIPEIVKPSVLLRRLDVKSPMTKKIKEEVKPFVAGKSHEVVNSPTVEKAQEVVKPPTILKRHEEVKSPPIEKEQEVVKPSTALKRHKEVKSPVAEKTQEVIKPSITLKRHKMVKSPVVEKGQEAVTPSTTLKRHEVVKSPIAEKEQELVQSSTTSKRHEEIKSPIVEKTQEVIKPSTTLKRHKVVKSPVIEKGQETVTPSTTLIRHEVVKSPIAEKEQELVKPSTTSERPEELKSPVVEKLQEVIKPSTTSKRHEVVKSPVIEKGQETVTPSTTLIRHEVVKSPIAEKEEELVQSSTTSKRHEEIKSPVVEKTQEGIKPSKTLKRHKVVKSPVVEKGQEAVTPSTTLKRHEVIKSPIAEKEQELVKPSTTSERPEELKSPVVEKLQEVIKPSTTSKRHEVVKSPVIEKGQEAVTPSTTLKRHEVVKSPITEKEQVLVKPSTTSKRHEEVKSPVIEKGQEPVTPSTTLKRHKVVKSPVVEKGQEVVTLSTTLKRHEVVKSPIAEREQELVKRFTSSKRYKEVKSPVVEKLQEVIKPSKTLKRHKVVKSPVVEKCQETVTPSTTLKRHEVVKSPIAEKEQEVVKPSTISKRHEEVKSPTVEKTQEVIKPFKTLKRHKEVKSPVVGKTEEVINSSTTLERHEVVNLPVAEKKQELVKPSEAFKSYESPEMEKLSGVIKIQQQVKIDEITKTEEVAKLFVEHMKAHEVSELHEPSASTSKSLNSEVTQTQAEINVTKSQDALNHHHEKSQEILSETGVSYPSVTKGQSVDFSESSKCEEKITKRRRVSRWQDNDDIPKVIEPIQYVEKPKIRSKTRKESKKHDNDPLHKIRSRQKFKDKKSKAPTKLDKILSRENAMTKESVMSRMIEIDLEIHKLMTEKMTLYQQLNSESSLLDDNQANTKDNHESRSKKRKEVSAVSLFSHNRLSLEKGHPPTHQSTHGARNKDILFDDSQADHDNSRKDTLVHVFDNSYEKRERQTSTSISEAKQGRSVDHVNIEIDKSSFPPENNKEKKRLRLDKPDIEKTHNKSITDNKESLNALKNYKKMISKPDKKTDNDIATVREVRVESKSCTSPKYPKGNDDSTNVEENVLEDQYVTRITEDRPQPSVGVDEESKSSENVSKRSDSKTTERLSIYSDDSTRESSLTLESSEAKKCTTGLALLEETFKREMAISRKLKAAARKQKKEKIETLLKNVNSLTADEEEIPLNVLFEMKQKQKQHLLEEMGVKSKLEKLPEKSQENSATIWKHVMAVINAVAENKTENVTVETHELEVPNLGQLVELSTEQTLLEVETTVKPTDTDKIDNTGTLETMTLISKNILEPTVSVEIASPASKAAELHTLIESRHEDLVHTENTPASTENTEKDLIGKDSKKEKSDIQSDTLSENEVKELSAKVAIDDTTTASVKNDHDKIISNENKRLTGGEDEQSIHEIGKTTEAEKEDEDSSAVLNKKSSDNIECPGTLMDSEGNSINETLTSNLDNTVISAETENEAADSTILDVQKDKVIVSPEKESATEMKEVDPTIISKEDLNTSLELESFEEIHEAVKETMDDLINSVPESSSAETISRGNEDCSQKKKEEERPVESEDINSQTEELNRSGSNDFLGFLVSNQTSVEPTEKTVQLSTSTSEEIETTAITRSRGRPKKRLNTNSSLSGTISPVPATSTIPEKRPKNVQSRGKRKSIVVEPRTATKRRKTRWSNRSTVELPGLTKDVNSLETSIDAELLSSKGFSIEESKKRKYISQLQLKNCKVRLTDCKSTYLRPDCDPSLFHQYGISKINAYGRTICIQCEPSLKIEGNKRSASVTLVQEVITPGYDIIHMESDKEKDSSSFCSWDQNIQELPESIDVSQNSISQEKMTRSRKIYNNETTENCEDTNDNEHVYLSHLDPTVLRQDEVSSPQPVIDINEDESAANTSSQSDIEILEATKESRSLNQVEDTDGEKMLTKMVLEEEKSPRTEYTVHKGPVLDIKVYGDSFMAASEDGTIYRYSQVSNGILNIYRGHKSAVTCLCIPKINFSGISRQWLFSGSLDGTLRCYEIDSGQQVRESVDIGSPIQCMDHAWGVIFLGTKSGHVSRFHIKSGVMKGDNIQFSEVSVLALKATSEGPRRVLIVASRNQPITIRDAQNGLFLRTVSGHKNHTVYSLMMDHHMVYCGTSGTLIPVFDFITAEQVAQYNAGVGIVCMRLYKKLLFAGCYDGNIYVFNTKDRKLVCSIPGPGNMLLSMEVVDNKIIAGSKDRGLHIWLMPKAVRALINNRSRNARMKEI</sequence>
<feature type="compositionally biased region" description="Basic and acidic residues" evidence="1">
    <location>
        <begin position="1140"/>
        <end position="1151"/>
    </location>
</feature>
<dbReference type="PANTHER" id="PTHR14435">
    <property type="entry name" value="ZINC FINGER PROTEIN 106"/>
    <property type="match status" value="1"/>
</dbReference>
<feature type="region of interest" description="Disordered" evidence="1">
    <location>
        <begin position="3964"/>
        <end position="4009"/>
    </location>
</feature>
<gene>
    <name evidence="3 4" type="primary">LOC107265744</name>
</gene>
<dbReference type="InterPro" id="IPR042622">
    <property type="entry name" value="Znf106"/>
</dbReference>
<dbReference type="InterPro" id="IPR036322">
    <property type="entry name" value="WD40_repeat_dom_sf"/>
</dbReference>
<keyword evidence="2" id="KW-1185">Reference proteome</keyword>
<protein>
    <submittedName>
        <fullName evidence="3 4">Uncharacterized protein LOC107265744 isoform X1</fullName>
    </submittedName>
</protein>
<feature type="compositionally biased region" description="Pro residues" evidence="1">
    <location>
        <begin position="613"/>
        <end position="656"/>
    </location>
</feature>
<dbReference type="InterPro" id="IPR015943">
    <property type="entry name" value="WD40/YVTN_repeat-like_dom_sf"/>
</dbReference>
<feature type="compositionally biased region" description="Polar residues" evidence="1">
    <location>
        <begin position="1487"/>
        <end position="1501"/>
    </location>
</feature>
<feature type="compositionally biased region" description="Basic and acidic residues" evidence="1">
    <location>
        <begin position="1547"/>
        <end position="1556"/>
    </location>
</feature>
<dbReference type="RefSeq" id="XP_024938786.1">
    <property type="nucleotide sequence ID" value="XM_025083018.1"/>
</dbReference>
<feature type="compositionally biased region" description="Polar residues" evidence="1">
    <location>
        <begin position="3884"/>
        <end position="3895"/>
    </location>
</feature>
<dbReference type="SMART" id="SM00320">
    <property type="entry name" value="WD40"/>
    <property type="match status" value="4"/>
</dbReference>
<dbReference type="Gene3D" id="2.130.10.10">
    <property type="entry name" value="YVTN repeat-like/Quinoprotein amine dehydrogenase"/>
    <property type="match status" value="2"/>
</dbReference>
<feature type="region of interest" description="Disordered" evidence="1">
    <location>
        <begin position="123"/>
        <end position="151"/>
    </location>
</feature>
<feature type="compositionally biased region" description="Polar residues" evidence="1">
    <location>
        <begin position="3078"/>
        <end position="3099"/>
    </location>
</feature>
<feature type="compositionally biased region" description="Basic and acidic residues" evidence="1">
    <location>
        <begin position="1609"/>
        <end position="1622"/>
    </location>
</feature>
<feature type="compositionally biased region" description="Basic and acidic residues" evidence="1">
    <location>
        <begin position="3688"/>
        <end position="3705"/>
    </location>
</feature>
<dbReference type="SUPFAM" id="SSF50978">
    <property type="entry name" value="WD40 repeat-like"/>
    <property type="match status" value="1"/>
</dbReference>
<feature type="region of interest" description="Disordered" evidence="1">
    <location>
        <begin position="1542"/>
        <end position="1744"/>
    </location>
</feature>
<feature type="region of interest" description="Disordered" evidence="1">
    <location>
        <begin position="3939"/>
        <end position="3958"/>
    </location>
</feature>
<dbReference type="GO" id="GO:0005829">
    <property type="term" value="C:cytosol"/>
    <property type="evidence" value="ECO:0007669"/>
    <property type="project" value="TreeGrafter"/>
</dbReference>
<feature type="region of interest" description="Disordered" evidence="1">
    <location>
        <begin position="3221"/>
        <end position="3270"/>
    </location>
</feature>
<dbReference type="GO" id="GO:0003723">
    <property type="term" value="F:RNA binding"/>
    <property type="evidence" value="ECO:0007669"/>
    <property type="project" value="InterPro"/>
</dbReference>
<feature type="region of interest" description="Disordered" evidence="1">
    <location>
        <begin position="512"/>
        <end position="538"/>
    </location>
</feature>
<feature type="compositionally biased region" description="Pro residues" evidence="1">
    <location>
        <begin position="520"/>
        <end position="537"/>
    </location>
</feature>
<feature type="compositionally biased region" description="Basic residues" evidence="1">
    <location>
        <begin position="1301"/>
        <end position="1325"/>
    </location>
</feature>
<feature type="compositionally biased region" description="Basic and acidic residues" evidence="1">
    <location>
        <begin position="1575"/>
        <end position="1585"/>
    </location>
</feature>
<dbReference type="GO" id="GO:0016020">
    <property type="term" value="C:membrane"/>
    <property type="evidence" value="ECO:0007669"/>
    <property type="project" value="TreeGrafter"/>
</dbReference>
<feature type="compositionally biased region" description="Low complexity" evidence="1">
    <location>
        <begin position="834"/>
        <end position="847"/>
    </location>
</feature>
<feature type="compositionally biased region" description="Polar residues" evidence="1">
    <location>
        <begin position="3976"/>
        <end position="3994"/>
    </location>
</feature>
<feature type="compositionally biased region" description="Polar residues" evidence="1">
    <location>
        <begin position="123"/>
        <end position="140"/>
    </location>
</feature>
<dbReference type="GeneID" id="107265744"/>
<feature type="region of interest" description="Disordered" evidence="1">
    <location>
        <begin position="3672"/>
        <end position="3715"/>
    </location>
</feature>
<feature type="compositionally biased region" description="Polar residues" evidence="1">
    <location>
        <begin position="3939"/>
        <end position="3951"/>
    </location>
</feature>
<feature type="region of interest" description="Disordered" evidence="1">
    <location>
        <begin position="3134"/>
        <end position="3172"/>
    </location>
</feature>
<feature type="region of interest" description="Disordered" evidence="1">
    <location>
        <begin position="1487"/>
        <end position="1527"/>
    </location>
</feature>
<feature type="region of interest" description="Disordered" evidence="1">
    <location>
        <begin position="1"/>
        <end position="49"/>
    </location>
</feature>
<feature type="region of interest" description="Disordered" evidence="1">
    <location>
        <begin position="79"/>
        <end position="99"/>
    </location>
</feature>
<feature type="compositionally biased region" description="Polar residues" evidence="1">
    <location>
        <begin position="3916"/>
        <end position="3929"/>
    </location>
</feature>
<evidence type="ECO:0000313" key="2">
    <source>
        <dbReference type="Proteomes" id="UP000694920"/>
    </source>
</evidence>
<proteinExistence type="predicted"/>
<feature type="region of interest" description="Disordered" evidence="1">
    <location>
        <begin position="1140"/>
        <end position="1168"/>
    </location>
</feature>
<feature type="region of interest" description="Disordered" evidence="1">
    <location>
        <begin position="677"/>
        <end position="731"/>
    </location>
</feature>
<feature type="region of interest" description="Disordered" evidence="1">
    <location>
        <begin position="430"/>
        <end position="469"/>
    </location>
</feature>
<name>A0AAJ7RDA1_CEPCN</name>
<feature type="region of interest" description="Disordered" evidence="1">
    <location>
        <begin position="3300"/>
        <end position="3339"/>
    </location>
</feature>
<feature type="region of interest" description="Disordered" evidence="1">
    <location>
        <begin position="2400"/>
        <end position="2426"/>
    </location>
</feature>
<feature type="compositionally biased region" description="Basic residues" evidence="1">
    <location>
        <begin position="3156"/>
        <end position="3170"/>
    </location>
</feature>
<feature type="region of interest" description="Disordered" evidence="1">
    <location>
        <begin position="2619"/>
        <end position="2650"/>
    </location>
</feature>
<feature type="compositionally biased region" description="Polar residues" evidence="1">
    <location>
        <begin position="684"/>
        <end position="694"/>
    </location>
</feature>
<feature type="region of interest" description="Disordered" evidence="1">
    <location>
        <begin position="827"/>
        <end position="859"/>
    </location>
</feature>
<dbReference type="RefSeq" id="XP_015590987.1">
    <property type="nucleotide sequence ID" value="XM_015735501.2"/>
</dbReference>
<evidence type="ECO:0000256" key="1">
    <source>
        <dbReference type="SAM" id="MobiDB-lite"/>
    </source>
</evidence>
<feature type="compositionally biased region" description="Basic and acidic residues" evidence="1">
    <location>
        <begin position="456"/>
        <end position="469"/>
    </location>
</feature>
<feature type="compositionally biased region" description="Low complexity" evidence="1">
    <location>
        <begin position="1733"/>
        <end position="1743"/>
    </location>
</feature>
<dbReference type="Proteomes" id="UP000694920">
    <property type="component" value="Unplaced"/>
</dbReference>
<feature type="region of interest" description="Disordered" evidence="1">
    <location>
        <begin position="1241"/>
        <end position="1341"/>
    </location>
</feature>
<feature type="compositionally biased region" description="Basic and acidic residues" evidence="1">
    <location>
        <begin position="1685"/>
        <end position="1699"/>
    </location>
</feature>
<dbReference type="PANTHER" id="PTHR14435:SF2">
    <property type="entry name" value="ZINC FINGER PROTEIN 106"/>
    <property type="match status" value="1"/>
</dbReference>
<reference evidence="3 4" key="1">
    <citation type="submission" date="2025-04" db="UniProtKB">
        <authorList>
            <consortium name="RefSeq"/>
        </authorList>
    </citation>
    <scope>IDENTIFICATION</scope>
</reference>
<feature type="compositionally biased region" description="Low complexity" evidence="1">
    <location>
        <begin position="90"/>
        <end position="99"/>
    </location>
</feature>
<evidence type="ECO:0000313" key="4">
    <source>
        <dbReference type="RefSeq" id="XP_024938786.1"/>
    </source>
</evidence>
<feature type="compositionally biased region" description="Basic and acidic residues" evidence="1">
    <location>
        <begin position="3735"/>
        <end position="3765"/>
    </location>
</feature>
<dbReference type="KEGG" id="ccin:107265744"/>
<feature type="compositionally biased region" description="Basic and acidic residues" evidence="1">
    <location>
        <begin position="3314"/>
        <end position="3328"/>
    </location>
</feature>
<dbReference type="Pfam" id="PF00400">
    <property type="entry name" value="WD40"/>
    <property type="match status" value="1"/>
</dbReference>
<feature type="region of interest" description="Disordered" evidence="1">
    <location>
        <begin position="3884"/>
        <end position="3931"/>
    </location>
</feature>
<feature type="region of interest" description="Disordered" evidence="1">
    <location>
        <begin position="3735"/>
        <end position="3784"/>
    </location>
</feature>
<feature type="region of interest" description="Disordered" evidence="1">
    <location>
        <begin position="609"/>
        <end position="658"/>
    </location>
</feature>
<feature type="region of interest" description="Disordered" evidence="1">
    <location>
        <begin position="3069"/>
        <end position="3114"/>
    </location>
</feature>
<accession>A0AAJ7RDA1</accession>
<feature type="compositionally biased region" description="Basic and acidic residues" evidence="1">
    <location>
        <begin position="3896"/>
        <end position="3912"/>
    </location>
</feature>
<feature type="compositionally biased region" description="Basic and acidic residues" evidence="1">
    <location>
        <begin position="3439"/>
        <end position="3457"/>
    </location>
</feature>